<dbReference type="InterPro" id="IPR019379">
    <property type="entry name" value="Gamma_Secretase_Asp_P_PEN2"/>
</dbReference>
<dbReference type="Proteomes" id="UP000236333">
    <property type="component" value="Unassembled WGS sequence"/>
</dbReference>
<evidence type="ECO:0000256" key="3">
    <source>
        <dbReference type="ARBA" id="ARBA00022692"/>
    </source>
</evidence>
<comment type="caution">
    <text evidence="8">The sequence shown here is derived from an EMBL/GenBank/DDBJ whole genome shotgun (WGS) entry which is preliminary data.</text>
</comment>
<sequence>MDNDHEAGGDEGIVDTVDYEALPAAKARLMSRRMFLGGFFFLPLMWGANVWLFWPDFRAPRGDPVIKRYTKYSAVGFTVATVLFLPWLLLYAIAGESILSYKVYHALDAASLDLSAYGLGIINPSS</sequence>
<proteinExistence type="inferred from homology"/>
<dbReference type="GO" id="GO:0070765">
    <property type="term" value="C:gamma-secretase complex"/>
    <property type="evidence" value="ECO:0007669"/>
    <property type="project" value="TreeGrafter"/>
</dbReference>
<evidence type="ECO:0000256" key="2">
    <source>
        <dbReference type="ARBA" id="ARBA00009607"/>
    </source>
</evidence>
<evidence type="ECO:0000256" key="4">
    <source>
        <dbReference type="ARBA" id="ARBA00022976"/>
    </source>
</evidence>
<keyword evidence="6 7" id="KW-0472">Membrane</keyword>
<evidence type="ECO:0000313" key="8">
    <source>
        <dbReference type="EMBL" id="PNH09071.1"/>
    </source>
</evidence>
<organism evidence="8 9">
    <name type="scientific">Tetrabaena socialis</name>
    <dbReference type="NCBI Taxonomy" id="47790"/>
    <lineage>
        <taxon>Eukaryota</taxon>
        <taxon>Viridiplantae</taxon>
        <taxon>Chlorophyta</taxon>
        <taxon>core chlorophytes</taxon>
        <taxon>Chlorophyceae</taxon>
        <taxon>CS clade</taxon>
        <taxon>Chlamydomonadales</taxon>
        <taxon>Tetrabaenaceae</taxon>
        <taxon>Tetrabaena</taxon>
    </lineage>
</organism>
<evidence type="ECO:0000256" key="6">
    <source>
        <dbReference type="ARBA" id="ARBA00023136"/>
    </source>
</evidence>
<evidence type="ECO:0000256" key="7">
    <source>
        <dbReference type="SAM" id="Phobius"/>
    </source>
</evidence>
<dbReference type="PANTHER" id="PTHR16318">
    <property type="entry name" value="GAMMA-SECRETASE SUBUNIT PEN-2"/>
    <property type="match status" value="1"/>
</dbReference>
<evidence type="ECO:0000313" key="9">
    <source>
        <dbReference type="Proteomes" id="UP000236333"/>
    </source>
</evidence>
<gene>
    <name evidence="8" type="ORF">TSOC_004327</name>
</gene>
<evidence type="ECO:0000256" key="1">
    <source>
        <dbReference type="ARBA" id="ARBA00004141"/>
    </source>
</evidence>
<feature type="transmembrane region" description="Helical" evidence="7">
    <location>
        <begin position="74"/>
        <end position="94"/>
    </location>
</feature>
<dbReference type="PANTHER" id="PTHR16318:SF0">
    <property type="entry name" value="GAMMA-SECRETASE SUBUNIT PEN-2"/>
    <property type="match status" value="1"/>
</dbReference>
<name>A0A2J8A995_9CHLO</name>
<keyword evidence="3 7" id="KW-0812">Transmembrane</keyword>
<dbReference type="EMBL" id="PGGS01000105">
    <property type="protein sequence ID" value="PNH09071.1"/>
    <property type="molecule type" value="Genomic_DNA"/>
</dbReference>
<feature type="transmembrane region" description="Helical" evidence="7">
    <location>
        <begin position="34"/>
        <end position="54"/>
    </location>
</feature>
<dbReference type="OrthoDB" id="524898at2759"/>
<dbReference type="Pfam" id="PF10251">
    <property type="entry name" value="PEN-2"/>
    <property type="match status" value="1"/>
</dbReference>
<protein>
    <submittedName>
        <fullName evidence="8">Putative gamma-secretase subunit PEN-2</fullName>
    </submittedName>
</protein>
<comment type="similarity">
    <text evidence="2">Belongs to the PEN-2 family.</text>
</comment>
<comment type="subcellular location">
    <subcellularLocation>
        <location evidence="1">Membrane</location>
        <topology evidence="1">Multi-pass membrane protein</topology>
    </subcellularLocation>
</comment>
<keyword evidence="5 7" id="KW-1133">Transmembrane helix</keyword>
<evidence type="ECO:0000256" key="5">
    <source>
        <dbReference type="ARBA" id="ARBA00022989"/>
    </source>
</evidence>
<accession>A0A2J8A995</accession>
<keyword evidence="4" id="KW-0914">Notch signaling pathway</keyword>
<reference evidence="8 9" key="1">
    <citation type="journal article" date="2017" name="Mol. Biol. Evol.">
        <title>The 4-celled Tetrabaena socialis nuclear genome reveals the essential components for genetic control of cell number at the origin of multicellularity in the volvocine lineage.</title>
        <authorList>
            <person name="Featherston J."/>
            <person name="Arakaki Y."/>
            <person name="Hanschen E.R."/>
            <person name="Ferris P.J."/>
            <person name="Michod R.E."/>
            <person name="Olson B.J.S.C."/>
            <person name="Nozaki H."/>
            <person name="Durand P.M."/>
        </authorList>
    </citation>
    <scope>NUCLEOTIDE SEQUENCE [LARGE SCALE GENOMIC DNA]</scope>
    <source>
        <strain evidence="8 9">NIES-571</strain>
    </source>
</reference>
<dbReference type="AlphaFoldDB" id="A0A2J8A995"/>
<dbReference type="GO" id="GO:0007219">
    <property type="term" value="P:Notch signaling pathway"/>
    <property type="evidence" value="ECO:0007669"/>
    <property type="project" value="UniProtKB-KW"/>
</dbReference>
<keyword evidence="9" id="KW-1185">Reference proteome</keyword>